<keyword evidence="3" id="KW-0547">Nucleotide-binding</keyword>
<dbReference type="InterPro" id="IPR015860">
    <property type="entry name" value="ABC_transpr_TagH-like"/>
</dbReference>
<keyword evidence="7" id="KW-1185">Reference proteome</keyword>
<sequence>MGHISVHNLGKAYKRYAHKWGRFAEWVGFGPCHQSHWVLRDINLAIAAGEAVGIIGVNGAGKSTLLKLITGTAHPTTGHIERGGSIAALLELGLGFHGEFTGRENVWTSALLAGLDSATIHDQMAEIEAFADIGDYIDQPVRTYSSGMQVRLAFAVATAVRPDILVVDEALAVGDVFFQQKCFERIRQYRDAGTTLLFVSHSMATVYTLCDRAVFIDGGRIRRDGPPREVIDIYNAHVANRLGSGDLEIAAGERGQSAGSYGRGDCTVDHVEILYQDQPVHTLISDSEMTVRIQVAFHRSVTDPHVGMQVRDRRGEAIYMTHTHGLGLRVGPSANGDRVEVSFSFRASLIPGDYTVTAGVADGGLPGGHVRTSLVRRHDAARFTVTEDVRGPRWDGICNLSPSCAIERFARRASPSKPRISPEAL</sequence>
<dbReference type="InterPro" id="IPR017871">
    <property type="entry name" value="ABC_transporter-like_CS"/>
</dbReference>
<dbReference type="SMART" id="SM00382">
    <property type="entry name" value="AAA"/>
    <property type="match status" value="1"/>
</dbReference>
<dbReference type="PROSITE" id="PS50893">
    <property type="entry name" value="ABC_TRANSPORTER_2"/>
    <property type="match status" value="1"/>
</dbReference>
<evidence type="ECO:0000256" key="1">
    <source>
        <dbReference type="ARBA" id="ARBA00005417"/>
    </source>
</evidence>
<dbReference type="PANTHER" id="PTHR46743">
    <property type="entry name" value="TEICHOIC ACIDS EXPORT ATP-BINDING PROTEIN TAGH"/>
    <property type="match status" value="1"/>
</dbReference>
<dbReference type="CDD" id="cd10147">
    <property type="entry name" value="Wzt_C-like"/>
    <property type="match status" value="1"/>
</dbReference>
<reference evidence="7" key="1">
    <citation type="journal article" date="2020" name="Microbiol. Resour. Announc.">
        <title>Draft Genome Sequences of Thiorhodococcus mannitoliphagus and Thiorhodococcus minor, Purple Sulfur Photosynthetic Bacteria in the Gammaproteobacterial Family Chromatiaceae.</title>
        <authorList>
            <person name="Aviles F.A."/>
            <person name="Meyer T.E."/>
            <person name="Kyndt J.A."/>
        </authorList>
    </citation>
    <scope>NUCLEOTIDE SEQUENCE [LARGE SCALE GENOMIC DNA]</scope>
    <source>
        <strain evidence="7">DSM 18266</strain>
    </source>
</reference>
<dbReference type="SUPFAM" id="SSF52540">
    <property type="entry name" value="P-loop containing nucleoside triphosphate hydrolases"/>
    <property type="match status" value="1"/>
</dbReference>
<comment type="similarity">
    <text evidence="1">Belongs to the ABC transporter superfamily.</text>
</comment>
<feature type="domain" description="ABC transporter" evidence="5">
    <location>
        <begin position="4"/>
        <end position="243"/>
    </location>
</feature>
<dbReference type="PANTHER" id="PTHR46743:SF2">
    <property type="entry name" value="TEICHOIC ACIDS EXPORT ATP-BINDING PROTEIN TAGH"/>
    <property type="match status" value="1"/>
</dbReference>
<dbReference type="Pfam" id="PF14524">
    <property type="entry name" value="Wzt_C"/>
    <property type="match status" value="1"/>
</dbReference>
<evidence type="ECO:0000256" key="2">
    <source>
        <dbReference type="ARBA" id="ARBA00022448"/>
    </source>
</evidence>
<dbReference type="AlphaFoldDB" id="A0A6P1DVW1"/>
<evidence type="ECO:0000259" key="5">
    <source>
        <dbReference type="PROSITE" id="PS50893"/>
    </source>
</evidence>
<dbReference type="InterPro" id="IPR003593">
    <property type="entry name" value="AAA+_ATPase"/>
</dbReference>
<name>A0A6P1DVW1_9GAMM</name>
<dbReference type="GO" id="GO:0016887">
    <property type="term" value="F:ATP hydrolysis activity"/>
    <property type="evidence" value="ECO:0007669"/>
    <property type="project" value="InterPro"/>
</dbReference>
<keyword evidence="2" id="KW-0813">Transport</keyword>
<dbReference type="Pfam" id="PF00005">
    <property type="entry name" value="ABC_tran"/>
    <property type="match status" value="1"/>
</dbReference>
<dbReference type="GO" id="GO:0016020">
    <property type="term" value="C:membrane"/>
    <property type="evidence" value="ECO:0007669"/>
    <property type="project" value="InterPro"/>
</dbReference>
<gene>
    <name evidence="6" type="ORF">G3480_16185</name>
</gene>
<reference evidence="6 7" key="2">
    <citation type="submission" date="2020-02" db="EMBL/GenBank/DDBJ databases">
        <title>Genome sequences of Thiorhodococcus mannitoliphagus and Thiorhodococcus minor, purple sulfur photosynthetic bacteria in the gammaproteobacterial family, Chromatiaceae.</title>
        <authorList>
            <person name="Aviles F.A."/>
            <person name="Meyer T.E."/>
            <person name="Kyndt J.A."/>
        </authorList>
    </citation>
    <scope>NUCLEOTIDE SEQUENCE [LARGE SCALE GENOMIC DNA]</scope>
    <source>
        <strain evidence="6 7">DSM 18266</strain>
    </source>
</reference>
<evidence type="ECO:0000313" key="7">
    <source>
        <dbReference type="Proteomes" id="UP000471640"/>
    </source>
</evidence>
<evidence type="ECO:0000256" key="4">
    <source>
        <dbReference type="ARBA" id="ARBA00022840"/>
    </source>
</evidence>
<dbReference type="CDD" id="cd03220">
    <property type="entry name" value="ABC_KpsT_Wzt"/>
    <property type="match status" value="1"/>
</dbReference>
<organism evidence="6 7">
    <name type="scientific">Thiorhodococcus mannitoliphagus</name>
    <dbReference type="NCBI Taxonomy" id="329406"/>
    <lineage>
        <taxon>Bacteria</taxon>
        <taxon>Pseudomonadati</taxon>
        <taxon>Pseudomonadota</taxon>
        <taxon>Gammaproteobacteria</taxon>
        <taxon>Chromatiales</taxon>
        <taxon>Chromatiaceae</taxon>
        <taxon>Thiorhodococcus</taxon>
    </lineage>
</organism>
<dbReference type="RefSeq" id="WP_164654932.1">
    <property type="nucleotide sequence ID" value="NZ_JAAIJR010000070.1"/>
</dbReference>
<evidence type="ECO:0000256" key="3">
    <source>
        <dbReference type="ARBA" id="ARBA00022741"/>
    </source>
</evidence>
<dbReference type="GO" id="GO:0005524">
    <property type="term" value="F:ATP binding"/>
    <property type="evidence" value="ECO:0007669"/>
    <property type="project" value="UniProtKB-KW"/>
</dbReference>
<dbReference type="Proteomes" id="UP000471640">
    <property type="component" value="Unassembled WGS sequence"/>
</dbReference>
<dbReference type="InterPro" id="IPR003439">
    <property type="entry name" value="ABC_transporter-like_ATP-bd"/>
</dbReference>
<dbReference type="Gene3D" id="2.70.50.60">
    <property type="entry name" value="abc- transporter (atp binding component) like domain"/>
    <property type="match status" value="1"/>
</dbReference>
<dbReference type="PROSITE" id="PS00211">
    <property type="entry name" value="ABC_TRANSPORTER_1"/>
    <property type="match status" value="1"/>
</dbReference>
<keyword evidence="4 6" id="KW-0067">ATP-binding</keyword>
<comment type="caution">
    <text evidence="6">The sequence shown here is derived from an EMBL/GenBank/DDBJ whole genome shotgun (WGS) entry which is preliminary data.</text>
</comment>
<dbReference type="GO" id="GO:0140359">
    <property type="term" value="F:ABC-type transporter activity"/>
    <property type="evidence" value="ECO:0007669"/>
    <property type="project" value="InterPro"/>
</dbReference>
<dbReference type="EMBL" id="JAAIJR010000070">
    <property type="protein sequence ID" value="NEX21829.1"/>
    <property type="molecule type" value="Genomic_DNA"/>
</dbReference>
<dbReference type="Gene3D" id="3.40.50.300">
    <property type="entry name" value="P-loop containing nucleotide triphosphate hydrolases"/>
    <property type="match status" value="1"/>
</dbReference>
<dbReference type="InterPro" id="IPR050683">
    <property type="entry name" value="Bact_Polysacc_Export_ATP-bd"/>
</dbReference>
<dbReference type="InterPro" id="IPR027417">
    <property type="entry name" value="P-loop_NTPase"/>
</dbReference>
<proteinExistence type="inferred from homology"/>
<dbReference type="InterPro" id="IPR029439">
    <property type="entry name" value="Wzt_C"/>
</dbReference>
<accession>A0A6P1DVW1</accession>
<protein>
    <submittedName>
        <fullName evidence="6">ABC transporter ATP-binding protein</fullName>
    </submittedName>
</protein>
<evidence type="ECO:0000313" key="6">
    <source>
        <dbReference type="EMBL" id="NEX21829.1"/>
    </source>
</evidence>